<dbReference type="Proteomes" id="UP000198625">
    <property type="component" value="Unassembled WGS sequence"/>
</dbReference>
<sequence length="352" mass="36191">MSQNGSKENQAPKQSFLKRKNIEISVKRYLIDAMSFMALGLFSSLLIGTIMNTLGSKLGIPFLSEVIWPICKDMTGAAIGVAVAYGLQAPPLVLFASAVTGAAGNALGGPVGAFLAAVIGAELGKIVSKETKIDIIVTPAVTIIAGVLVGSVVGPAVGAFMTSVGKLIMYATTLQPFLMGILVSVIVGMVLTLPISSAALCMMLGLAGLAGGAATAGCCAQMVGFAVMSFKENGWGGLAAQGLGTSMLQVPNIVRNWKIWIPPTLVAAITGPMATLIFKMEGTPMGSGMGTSGFVGQFGTIEAMEAAGKGGATMWIGILILHFIIPAVLTPIIANVMRKMGWIKEGDLKLNL</sequence>
<keyword evidence="4" id="KW-0762">Sugar transport</keyword>
<protein>
    <recommendedName>
        <fullName evidence="9">Phosphotransferase system EIIC domain-containing protein</fullName>
    </recommendedName>
</protein>
<feature type="domain" description="Phosphotransferase system EIIC" evidence="9">
    <location>
        <begin position="32"/>
        <end position="350"/>
    </location>
</feature>
<accession>A0A1H3SNE9</accession>
<evidence type="ECO:0000256" key="4">
    <source>
        <dbReference type="ARBA" id="ARBA00022597"/>
    </source>
</evidence>
<keyword evidence="11" id="KW-1185">Reference proteome</keyword>
<evidence type="ECO:0000256" key="1">
    <source>
        <dbReference type="ARBA" id="ARBA00004651"/>
    </source>
</evidence>
<feature type="transmembrane region" description="Helical" evidence="8">
    <location>
        <begin position="167"/>
        <end position="191"/>
    </location>
</feature>
<dbReference type="EMBL" id="FNQE01000054">
    <property type="protein sequence ID" value="SDZ39623.1"/>
    <property type="molecule type" value="Genomic_DNA"/>
</dbReference>
<evidence type="ECO:0000256" key="7">
    <source>
        <dbReference type="ARBA" id="ARBA00023136"/>
    </source>
</evidence>
<evidence type="ECO:0000256" key="8">
    <source>
        <dbReference type="SAM" id="Phobius"/>
    </source>
</evidence>
<dbReference type="AlphaFoldDB" id="A0A1H3SNE9"/>
<dbReference type="OrthoDB" id="396983at2"/>
<dbReference type="RefSeq" id="WP_091733112.1">
    <property type="nucleotide sequence ID" value="NZ_FNQE01000054.1"/>
</dbReference>
<evidence type="ECO:0000313" key="10">
    <source>
        <dbReference type="EMBL" id="SDZ39623.1"/>
    </source>
</evidence>
<feature type="transmembrane region" description="Helical" evidence="8">
    <location>
        <begin position="33"/>
        <end position="54"/>
    </location>
</feature>
<evidence type="ECO:0000256" key="3">
    <source>
        <dbReference type="ARBA" id="ARBA00022475"/>
    </source>
</evidence>
<keyword evidence="2" id="KW-0813">Transport</keyword>
<keyword evidence="5 8" id="KW-0812">Transmembrane</keyword>
<keyword evidence="7 8" id="KW-0472">Membrane</keyword>
<gene>
    <name evidence="10" type="ORF">SAMN05660462_03015</name>
</gene>
<feature type="transmembrane region" description="Helical" evidence="8">
    <location>
        <begin position="93"/>
        <end position="121"/>
    </location>
</feature>
<evidence type="ECO:0000256" key="2">
    <source>
        <dbReference type="ARBA" id="ARBA00022448"/>
    </source>
</evidence>
<reference evidence="10 11" key="1">
    <citation type="submission" date="2016-10" db="EMBL/GenBank/DDBJ databases">
        <authorList>
            <person name="de Groot N.N."/>
        </authorList>
    </citation>
    <scope>NUCLEOTIDE SEQUENCE [LARGE SCALE GENOMIC DNA]</scope>
    <source>
        <strain evidence="10 11">DSM 21650</strain>
    </source>
</reference>
<dbReference type="GO" id="GO:0005886">
    <property type="term" value="C:plasma membrane"/>
    <property type="evidence" value="ECO:0007669"/>
    <property type="project" value="UniProtKB-SubCell"/>
</dbReference>
<evidence type="ECO:0000256" key="6">
    <source>
        <dbReference type="ARBA" id="ARBA00022989"/>
    </source>
</evidence>
<dbReference type="GO" id="GO:0009401">
    <property type="term" value="P:phosphoenolpyruvate-dependent sugar phosphotransferase system"/>
    <property type="evidence" value="ECO:0007669"/>
    <property type="project" value="InterPro"/>
</dbReference>
<dbReference type="InterPro" id="IPR003352">
    <property type="entry name" value="PTS_EIIC"/>
</dbReference>
<evidence type="ECO:0000313" key="11">
    <source>
        <dbReference type="Proteomes" id="UP000198625"/>
    </source>
</evidence>
<keyword evidence="3" id="KW-1003">Cell membrane</keyword>
<feature type="transmembrane region" description="Helical" evidence="8">
    <location>
        <begin position="133"/>
        <end position="161"/>
    </location>
</feature>
<dbReference type="GO" id="GO:0008982">
    <property type="term" value="F:protein-N(PI)-phosphohistidine-sugar phosphotransferase activity"/>
    <property type="evidence" value="ECO:0007669"/>
    <property type="project" value="InterPro"/>
</dbReference>
<dbReference type="Pfam" id="PF13303">
    <property type="entry name" value="PTS_EIIC_2"/>
    <property type="match status" value="1"/>
</dbReference>
<organism evidence="10 11">
    <name type="scientific">Proteiniborus ethanoligenes</name>
    <dbReference type="NCBI Taxonomy" id="415015"/>
    <lineage>
        <taxon>Bacteria</taxon>
        <taxon>Bacillati</taxon>
        <taxon>Bacillota</taxon>
        <taxon>Clostridia</taxon>
        <taxon>Eubacteriales</taxon>
        <taxon>Proteiniborus</taxon>
    </lineage>
</organism>
<dbReference type="STRING" id="415015.SAMN05660462_03015"/>
<proteinExistence type="predicted"/>
<feature type="transmembrane region" description="Helical" evidence="8">
    <location>
        <begin position="203"/>
        <end position="228"/>
    </location>
</feature>
<name>A0A1H3SNE9_9FIRM</name>
<evidence type="ECO:0000256" key="5">
    <source>
        <dbReference type="ARBA" id="ARBA00022692"/>
    </source>
</evidence>
<comment type="subcellular location">
    <subcellularLocation>
        <location evidence="1">Cell membrane</location>
        <topology evidence="1">Multi-pass membrane protein</topology>
    </subcellularLocation>
</comment>
<keyword evidence="6 8" id="KW-1133">Transmembrane helix</keyword>
<evidence type="ECO:0000259" key="9">
    <source>
        <dbReference type="Pfam" id="PF13303"/>
    </source>
</evidence>
<feature type="transmembrane region" description="Helical" evidence="8">
    <location>
        <begin position="314"/>
        <end position="334"/>
    </location>
</feature>